<dbReference type="AlphaFoldDB" id="A0A9Q1FTC1"/>
<sequence>MRAPVPPAATDNRRMRLRSKVLTACKTAQNGNSVSKPFQSRGDSVRRYHGHTERFRDRQKSGGAQGMLDIDPQPVSA</sequence>
<feature type="region of interest" description="Disordered" evidence="1">
    <location>
        <begin position="29"/>
        <end position="77"/>
    </location>
</feature>
<feature type="compositionally biased region" description="Polar residues" evidence="1">
    <location>
        <begin position="29"/>
        <end position="42"/>
    </location>
</feature>
<accession>A0A9Q1FTC1</accession>
<dbReference type="EMBL" id="JAINUF010000004">
    <property type="protein sequence ID" value="KAJ8365876.1"/>
    <property type="molecule type" value="Genomic_DNA"/>
</dbReference>
<evidence type="ECO:0000313" key="2">
    <source>
        <dbReference type="EMBL" id="KAJ8365876.1"/>
    </source>
</evidence>
<keyword evidence="3" id="KW-1185">Reference proteome</keyword>
<comment type="caution">
    <text evidence="2">The sequence shown here is derived from an EMBL/GenBank/DDBJ whole genome shotgun (WGS) entry which is preliminary data.</text>
</comment>
<organism evidence="2 3">
    <name type="scientific">Synaphobranchus kaupii</name>
    <name type="common">Kaup's arrowtooth eel</name>
    <dbReference type="NCBI Taxonomy" id="118154"/>
    <lineage>
        <taxon>Eukaryota</taxon>
        <taxon>Metazoa</taxon>
        <taxon>Chordata</taxon>
        <taxon>Craniata</taxon>
        <taxon>Vertebrata</taxon>
        <taxon>Euteleostomi</taxon>
        <taxon>Actinopterygii</taxon>
        <taxon>Neopterygii</taxon>
        <taxon>Teleostei</taxon>
        <taxon>Anguilliformes</taxon>
        <taxon>Synaphobranchidae</taxon>
        <taxon>Synaphobranchus</taxon>
    </lineage>
</organism>
<feature type="compositionally biased region" description="Basic and acidic residues" evidence="1">
    <location>
        <begin position="43"/>
        <end position="60"/>
    </location>
</feature>
<reference evidence="2" key="1">
    <citation type="journal article" date="2023" name="Science">
        <title>Genome structures resolve the early diversification of teleost fishes.</title>
        <authorList>
            <person name="Parey E."/>
            <person name="Louis A."/>
            <person name="Montfort J."/>
            <person name="Bouchez O."/>
            <person name="Roques C."/>
            <person name="Iampietro C."/>
            <person name="Lluch J."/>
            <person name="Castinel A."/>
            <person name="Donnadieu C."/>
            <person name="Desvignes T."/>
            <person name="Floi Bucao C."/>
            <person name="Jouanno E."/>
            <person name="Wen M."/>
            <person name="Mejri S."/>
            <person name="Dirks R."/>
            <person name="Jansen H."/>
            <person name="Henkel C."/>
            <person name="Chen W.J."/>
            <person name="Zahm M."/>
            <person name="Cabau C."/>
            <person name="Klopp C."/>
            <person name="Thompson A.W."/>
            <person name="Robinson-Rechavi M."/>
            <person name="Braasch I."/>
            <person name="Lecointre G."/>
            <person name="Bobe J."/>
            <person name="Postlethwait J.H."/>
            <person name="Berthelot C."/>
            <person name="Roest Crollius H."/>
            <person name="Guiguen Y."/>
        </authorList>
    </citation>
    <scope>NUCLEOTIDE SEQUENCE</scope>
    <source>
        <strain evidence="2">WJC10195</strain>
    </source>
</reference>
<evidence type="ECO:0000313" key="3">
    <source>
        <dbReference type="Proteomes" id="UP001152622"/>
    </source>
</evidence>
<name>A0A9Q1FTC1_SYNKA</name>
<protein>
    <submittedName>
        <fullName evidence="2">Uncharacterized protein</fullName>
    </submittedName>
</protein>
<proteinExistence type="predicted"/>
<evidence type="ECO:0000256" key="1">
    <source>
        <dbReference type="SAM" id="MobiDB-lite"/>
    </source>
</evidence>
<dbReference type="Proteomes" id="UP001152622">
    <property type="component" value="Chromosome 4"/>
</dbReference>
<gene>
    <name evidence="2" type="ORF">SKAU_G00147070</name>
</gene>